<dbReference type="Proteomes" id="UP000295184">
    <property type="component" value="Unassembled WGS sequence"/>
</dbReference>
<keyword evidence="2" id="KW-0663">Pyridoxal phosphate</keyword>
<dbReference type="RefSeq" id="WP_132587302.1">
    <property type="nucleotide sequence ID" value="NZ_SLUM01000004.1"/>
</dbReference>
<accession>A0A4R1R3W8</accession>
<dbReference type="Gene3D" id="3.40.50.1100">
    <property type="match status" value="2"/>
</dbReference>
<sequence length="302" mass="31871">MTGINETYYQQLTRCPVVALGGYAAKHGLPGKLYACLLFDGPTGTGKDALATAMIRLATQRGELKAGQPIVETGCGAFAAALAIAAGRSGHPLTLVVPPALEPERERFLQGLGARLRPCYERPSGQEGMDILARRMAQEQGAYYMNYLASEDNPEYHRRITGPAILKATDSGNLIDAIVAGVGSGGTVTGVGEYVKAWTNHIRMAAVEPYECQAIGGGFLAPHGIPNIGFGFVPENYNPYVVDLVLAVTTGEAVQAAREVLLTDGIPAGPSAGATLYAARTLLERGKSKSALCIFQSRQVYA</sequence>
<name>A0A4R1R3W8_9FIRM</name>
<dbReference type="SUPFAM" id="SSF53686">
    <property type="entry name" value="Tryptophan synthase beta subunit-like PLP-dependent enzymes"/>
    <property type="match status" value="1"/>
</dbReference>
<organism evidence="4 5">
    <name type="scientific">Allofournierella massiliensis</name>
    <dbReference type="NCBI Taxonomy" id="1650663"/>
    <lineage>
        <taxon>Bacteria</taxon>
        <taxon>Bacillati</taxon>
        <taxon>Bacillota</taxon>
        <taxon>Clostridia</taxon>
        <taxon>Eubacteriales</taxon>
        <taxon>Oscillospiraceae</taxon>
        <taxon>Allofournierella</taxon>
    </lineage>
</organism>
<proteinExistence type="predicted"/>
<dbReference type="Pfam" id="PF00291">
    <property type="entry name" value="PALP"/>
    <property type="match status" value="1"/>
</dbReference>
<feature type="domain" description="Tryptophan synthase beta chain-like PALP" evidence="3">
    <location>
        <begin position="13"/>
        <end position="291"/>
    </location>
</feature>
<dbReference type="InterPro" id="IPR001926">
    <property type="entry name" value="TrpB-like_PALP"/>
</dbReference>
<comment type="cofactor">
    <cofactor evidence="1">
        <name>pyridoxal 5'-phosphate</name>
        <dbReference type="ChEBI" id="CHEBI:597326"/>
    </cofactor>
</comment>
<evidence type="ECO:0000313" key="4">
    <source>
        <dbReference type="EMBL" id="TCL60133.1"/>
    </source>
</evidence>
<dbReference type="InterPro" id="IPR036052">
    <property type="entry name" value="TrpB-like_PALP_sf"/>
</dbReference>
<protein>
    <submittedName>
        <fullName evidence="4">Cysteine synthase A</fullName>
    </submittedName>
</protein>
<dbReference type="AlphaFoldDB" id="A0A4R1R3W8"/>
<evidence type="ECO:0000259" key="3">
    <source>
        <dbReference type="Pfam" id="PF00291"/>
    </source>
</evidence>
<dbReference type="GO" id="GO:1901605">
    <property type="term" value="P:alpha-amino acid metabolic process"/>
    <property type="evidence" value="ECO:0007669"/>
    <property type="project" value="UniProtKB-ARBA"/>
</dbReference>
<dbReference type="STRING" id="1650663.GCA_001486665_02684"/>
<evidence type="ECO:0000256" key="1">
    <source>
        <dbReference type="ARBA" id="ARBA00001933"/>
    </source>
</evidence>
<reference evidence="4 5" key="1">
    <citation type="submission" date="2019-03" db="EMBL/GenBank/DDBJ databases">
        <title>Genomic Encyclopedia of Type Strains, Phase IV (KMG-IV): sequencing the most valuable type-strain genomes for metagenomic binning, comparative biology and taxonomic classification.</title>
        <authorList>
            <person name="Goeker M."/>
        </authorList>
    </citation>
    <scope>NUCLEOTIDE SEQUENCE [LARGE SCALE GENOMIC DNA]</scope>
    <source>
        <strain evidence="4 5">DSM 100451</strain>
    </source>
</reference>
<evidence type="ECO:0000313" key="5">
    <source>
        <dbReference type="Proteomes" id="UP000295184"/>
    </source>
</evidence>
<dbReference type="PANTHER" id="PTHR10314">
    <property type="entry name" value="CYSTATHIONINE BETA-SYNTHASE"/>
    <property type="match status" value="1"/>
</dbReference>
<dbReference type="InterPro" id="IPR050214">
    <property type="entry name" value="Cys_Synth/Cystath_Beta-Synth"/>
</dbReference>
<dbReference type="EMBL" id="SLUM01000004">
    <property type="protein sequence ID" value="TCL60133.1"/>
    <property type="molecule type" value="Genomic_DNA"/>
</dbReference>
<comment type="caution">
    <text evidence="4">The sequence shown here is derived from an EMBL/GenBank/DDBJ whole genome shotgun (WGS) entry which is preliminary data.</text>
</comment>
<gene>
    <name evidence="4" type="ORF">EDD77_1049</name>
</gene>
<evidence type="ECO:0000256" key="2">
    <source>
        <dbReference type="ARBA" id="ARBA00022898"/>
    </source>
</evidence>